<dbReference type="CDD" id="cd16334">
    <property type="entry name" value="LppX-like"/>
    <property type="match status" value="1"/>
</dbReference>
<dbReference type="OrthoDB" id="4763237at2"/>
<evidence type="ECO:0000256" key="8">
    <source>
        <dbReference type="SAM" id="MobiDB-lite"/>
    </source>
</evidence>
<dbReference type="STRING" id="85968.GCA_900073015_03687"/>
<sequence length="285" mass="29856">MENRAQIVGSHLVNKRIAAMFAAGAVAAGLLAGCGTSSDDKPATNETTSSSADAAATSTTPPPAELPDVKIVEESAKTTETMPSMHIALVVTDLPEFPLESLNADVTNQPMETGGQAAGSARFRPTDDAEMTDTDFVVTGGKFYTKDASGKYQERGESKAVYDPAIILDKDLGLANVIRSVRNPKVEGREDVDGVPTVKVTGTISSAVIDPIMPTVGKDGGELPVTLWIVDVSPDEAPTTEIPQEEKSTGTGPNLVRIEVQKGDGKGEATFSKWAEEVTIPNPTS</sequence>
<evidence type="ECO:0000256" key="1">
    <source>
        <dbReference type="ARBA" id="ARBA00004196"/>
    </source>
</evidence>
<protein>
    <submittedName>
        <fullName evidence="9">LppX_LprAFG lipoprotein</fullName>
    </submittedName>
</protein>
<evidence type="ECO:0000256" key="7">
    <source>
        <dbReference type="ARBA" id="ARBA00023288"/>
    </source>
</evidence>
<comment type="similarity">
    <text evidence="2">Belongs to the LppX/LprAFG lipoprotein family.</text>
</comment>
<dbReference type="GO" id="GO:0030313">
    <property type="term" value="C:cell envelope"/>
    <property type="evidence" value="ECO:0007669"/>
    <property type="project" value="UniProtKB-SubCell"/>
</dbReference>
<keyword evidence="10" id="KW-1185">Reference proteome</keyword>
<dbReference type="Pfam" id="PF07161">
    <property type="entry name" value="LppX_LprAFG"/>
    <property type="match status" value="1"/>
</dbReference>
<keyword evidence="3" id="KW-1003">Cell membrane</keyword>
<evidence type="ECO:0000256" key="2">
    <source>
        <dbReference type="ARBA" id="ARBA00009194"/>
    </source>
</evidence>
<dbReference type="InterPro" id="IPR029046">
    <property type="entry name" value="LolA/LolB/LppX"/>
</dbReference>
<evidence type="ECO:0000256" key="4">
    <source>
        <dbReference type="ARBA" id="ARBA00022729"/>
    </source>
</evidence>
<feature type="region of interest" description="Disordered" evidence="8">
    <location>
        <begin position="106"/>
        <end position="127"/>
    </location>
</feature>
<dbReference type="InterPro" id="IPR009830">
    <property type="entry name" value="LppX/LprAFG"/>
</dbReference>
<keyword evidence="6" id="KW-0564">Palmitate</keyword>
<dbReference type="AlphaFoldDB" id="A0A2G5P6S1"/>
<proteinExistence type="inferred from homology"/>
<keyword evidence="7 9" id="KW-0449">Lipoprotein</keyword>
<gene>
    <name evidence="9" type="ORF">CQY22_014610</name>
</gene>
<feature type="region of interest" description="Disordered" evidence="8">
    <location>
        <begin position="236"/>
        <end position="255"/>
    </location>
</feature>
<dbReference type="Proteomes" id="UP000230551">
    <property type="component" value="Unassembled WGS sequence"/>
</dbReference>
<evidence type="ECO:0000256" key="3">
    <source>
        <dbReference type="ARBA" id="ARBA00022475"/>
    </source>
</evidence>
<evidence type="ECO:0000313" key="9">
    <source>
        <dbReference type="EMBL" id="PIB73995.1"/>
    </source>
</evidence>
<comment type="subcellular location">
    <subcellularLocation>
        <location evidence="1">Cell envelope</location>
    </subcellularLocation>
</comment>
<evidence type="ECO:0000313" key="10">
    <source>
        <dbReference type="Proteomes" id="UP000230551"/>
    </source>
</evidence>
<evidence type="ECO:0000256" key="5">
    <source>
        <dbReference type="ARBA" id="ARBA00023136"/>
    </source>
</evidence>
<keyword evidence="4" id="KW-0732">Signal</keyword>
<dbReference type="SUPFAM" id="SSF89392">
    <property type="entry name" value="Prokaryotic lipoproteins and lipoprotein localization factors"/>
    <property type="match status" value="1"/>
</dbReference>
<feature type="compositionally biased region" description="Low complexity" evidence="8">
    <location>
        <begin position="47"/>
        <end position="59"/>
    </location>
</feature>
<dbReference type="Gene3D" id="2.50.20.20">
    <property type="match status" value="1"/>
</dbReference>
<keyword evidence="5" id="KW-0472">Membrane</keyword>
<organism evidence="9 10">
    <name type="scientific">Mycolicibacterium brumae</name>
    <dbReference type="NCBI Taxonomy" id="85968"/>
    <lineage>
        <taxon>Bacteria</taxon>
        <taxon>Bacillati</taxon>
        <taxon>Actinomycetota</taxon>
        <taxon>Actinomycetes</taxon>
        <taxon>Mycobacteriales</taxon>
        <taxon>Mycobacteriaceae</taxon>
        <taxon>Mycolicibacterium</taxon>
    </lineage>
</organism>
<feature type="region of interest" description="Disordered" evidence="8">
    <location>
        <begin position="37"/>
        <end position="66"/>
    </location>
</feature>
<evidence type="ECO:0000256" key="6">
    <source>
        <dbReference type="ARBA" id="ARBA00023139"/>
    </source>
</evidence>
<accession>A0A2G5P6S1</accession>
<dbReference type="EMBL" id="PDCN02000021">
    <property type="protein sequence ID" value="PIB73995.1"/>
    <property type="molecule type" value="Genomic_DNA"/>
</dbReference>
<dbReference type="PROSITE" id="PS51257">
    <property type="entry name" value="PROKAR_LIPOPROTEIN"/>
    <property type="match status" value="1"/>
</dbReference>
<comment type="caution">
    <text evidence="9">The sequence shown here is derived from an EMBL/GenBank/DDBJ whole genome shotgun (WGS) entry which is preliminary data.</text>
</comment>
<name>A0A2G5P6S1_9MYCO</name>
<reference evidence="9 10" key="1">
    <citation type="journal article" date="2017" name="Infect. Genet. Evol.">
        <title>The new phylogeny of the genus Mycobacterium: The old and the news.</title>
        <authorList>
            <person name="Tortoli E."/>
            <person name="Fedrizzi T."/>
            <person name="Meehan C.J."/>
            <person name="Trovato A."/>
            <person name="Grottola A."/>
            <person name="Giacobazzi E."/>
            <person name="Serpini G.F."/>
            <person name="Tagliazucchi S."/>
            <person name="Fabio A."/>
            <person name="Bettua C."/>
            <person name="Bertorelli R."/>
            <person name="Frascaro F."/>
            <person name="De Sanctis V."/>
            <person name="Pecorari M."/>
            <person name="Jousson O."/>
            <person name="Segata N."/>
            <person name="Cirillo D.M."/>
        </authorList>
    </citation>
    <scope>NUCLEOTIDE SEQUENCE [LARGE SCALE GENOMIC DNA]</scope>
    <source>
        <strain evidence="9 10">CIP1034565</strain>
    </source>
</reference>